<comment type="similarity">
    <text evidence="10">Belongs to the iron/ascorbate-dependent oxidoreductase family.</text>
</comment>
<keyword evidence="13" id="KW-1185">Reference proteome</keyword>
<reference evidence="12 13" key="1">
    <citation type="submission" date="2016-10" db="EMBL/GenBank/DDBJ databases">
        <authorList>
            <person name="de Groot N.N."/>
        </authorList>
    </citation>
    <scope>NUCLEOTIDE SEQUENCE [LARGE SCALE GENOMIC DNA]</scope>
    <source>
        <strain evidence="12 13">DSM 15283</strain>
    </source>
</reference>
<dbReference type="InterPro" id="IPR044861">
    <property type="entry name" value="IPNS-like_FE2OG_OXY"/>
</dbReference>
<dbReference type="PANTHER" id="PTHR47990">
    <property type="entry name" value="2-OXOGLUTARATE (2OG) AND FE(II)-DEPENDENT OXYGENASE SUPERFAMILY PROTEIN-RELATED"/>
    <property type="match status" value="1"/>
</dbReference>
<evidence type="ECO:0000256" key="4">
    <source>
        <dbReference type="ARBA" id="ARBA00019045"/>
    </source>
</evidence>
<organism evidence="12 13">
    <name type="scientific">Shimia aestuarii</name>
    <dbReference type="NCBI Taxonomy" id="254406"/>
    <lineage>
        <taxon>Bacteria</taxon>
        <taxon>Pseudomonadati</taxon>
        <taxon>Pseudomonadota</taxon>
        <taxon>Alphaproteobacteria</taxon>
        <taxon>Rhodobacterales</taxon>
        <taxon>Roseobacteraceae</taxon>
    </lineage>
</organism>
<dbReference type="PROSITE" id="PS51471">
    <property type="entry name" value="FE2OG_OXY"/>
    <property type="match status" value="1"/>
</dbReference>
<comment type="pathway">
    <text evidence="1">Alkene biosynthesis; ethylene biosynthesis via 2-oxoglutarate.</text>
</comment>
<dbReference type="EC" id="1.13.12.19" evidence="3"/>
<evidence type="ECO:0000256" key="1">
    <source>
        <dbReference type="ARBA" id="ARBA00004767"/>
    </source>
</evidence>
<evidence type="ECO:0000256" key="7">
    <source>
        <dbReference type="ARBA" id="ARBA00031282"/>
    </source>
</evidence>
<evidence type="ECO:0000256" key="9">
    <source>
        <dbReference type="ARBA" id="ARBA00049359"/>
    </source>
</evidence>
<dbReference type="Pfam" id="PF03171">
    <property type="entry name" value="2OG-FeII_Oxy"/>
    <property type="match status" value="1"/>
</dbReference>
<dbReference type="Proteomes" id="UP000199144">
    <property type="component" value="Unassembled WGS sequence"/>
</dbReference>
<sequence length="329" mass="35388">MTDTPAPEIVESVDISALFGPDGAARDACVAALWDGLRRTGAVVVTGYPDADKVDARARVGLKVFDLPEDTRRAITTRHMAPENRFYYRGLWPRSPERLLQNDFYDVGPERPAPGPDLPGMEILSEPTPWPDPEPEPGWRATVRAHYAHLNRVAQAMILSIGRSAGFDEATIRARFEGDHSTLRFLSYPEGAAAADPAAGGAVVSAGRHTDASGLSLLWQAAPGLQAEGPDGVFRDIPVRENAISVHVGDVMTRLTDGAVPATPHRVLSRPGPRHSVGFFLEPALTAPVTPASHGQATGVRETYGWQLLQTFAARAQWKGVIADPDDTA</sequence>
<comment type="catalytic activity">
    <reaction evidence="8">
        <text>2-oxoglutarate + O2 + 2 H(+) = ethene + 3 CO2 + H2O</text>
        <dbReference type="Rhea" id="RHEA:31523"/>
        <dbReference type="ChEBI" id="CHEBI:15377"/>
        <dbReference type="ChEBI" id="CHEBI:15378"/>
        <dbReference type="ChEBI" id="CHEBI:15379"/>
        <dbReference type="ChEBI" id="CHEBI:16526"/>
        <dbReference type="ChEBI" id="CHEBI:16810"/>
        <dbReference type="ChEBI" id="CHEBI:18153"/>
        <dbReference type="EC" id="1.13.12.19"/>
    </reaction>
</comment>
<dbReference type="STRING" id="254406.SAMN04488042_103267"/>
<dbReference type="GO" id="GO:0046872">
    <property type="term" value="F:metal ion binding"/>
    <property type="evidence" value="ECO:0007669"/>
    <property type="project" value="UniProtKB-KW"/>
</dbReference>
<dbReference type="SUPFAM" id="SSF51197">
    <property type="entry name" value="Clavaminate synthase-like"/>
    <property type="match status" value="1"/>
</dbReference>
<protein>
    <recommendedName>
        <fullName evidence="4">2-oxoglutarate-dependent ethylene/succinate-forming enzyme</fullName>
        <ecNumber evidence="3">1.13.12.19</ecNumber>
        <ecNumber evidence="2">1.14.20.7</ecNumber>
    </recommendedName>
    <alternativeName>
        <fullName evidence="6">2-oxoglutarate dioxygenase (ethylene-forming)</fullName>
    </alternativeName>
    <alternativeName>
        <fullName evidence="7">2-oxoglutarate/L-arginine monooxygenase/decarboxylase (succinate-forming)</fullName>
    </alternativeName>
</protein>
<accession>A0A1I4MVY5</accession>
<evidence type="ECO:0000256" key="5">
    <source>
        <dbReference type="ARBA" id="ARBA00022666"/>
    </source>
</evidence>
<proteinExistence type="inferred from homology"/>
<evidence type="ECO:0000256" key="2">
    <source>
        <dbReference type="ARBA" id="ARBA00012293"/>
    </source>
</evidence>
<dbReference type="RefSeq" id="WP_165610054.1">
    <property type="nucleotide sequence ID" value="NZ_FOTQ01000003.1"/>
</dbReference>
<evidence type="ECO:0000259" key="11">
    <source>
        <dbReference type="PROSITE" id="PS51471"/>
    </source>
</evidence>
<dbReference type="GO" id="GO:0009693">
    <property type="term" value="P:ethylene biosynthetic process"/>
    <property type="evidence" value="ECO:0007669"/>
    <property type="project" value="UniProtKB-KW"/>
</dbReference>
<dbReference type="InterPro" id="IPR050231">
    <property type="entry name" value="Iron_ascorbate_oxido_reductase"/>
</dbReference>
<dbReference type="InterPro" id="IPR005123">
    <property type="entry name" value="Oxoglu/Fe-dep_dioxygenase_dom"/>
</dbReference>
<evidence type="ECO:0000256" key="6">
    <source>
        <dbReference type="ARBA" id="ARBA00031011"/>
    </source>
</evidence>
<comment type="catalytic activity">
    <reaction evidence="9">
        <text>L-arginine + 2-oxoglutarate + O2 = guanidine + L-glutamate 5-semialdehyde + succinate + CO2</text>
        <dbReference type="Rhea" id="RHEA:31535"/>
        <dbReference type="ChEBI" id="CHEBI:15379"/>
        <dbReference type="ChEBI" id="CHEBI:16526"/>
        <dbReference type="ChEBI" id="CHEBI:16810"/>
        <dbReference type="ChEBI" id="CHEBI:30031"/>
        <dbReference type="ChEBI" id="CHEBI:30087"/>
        <dbReference type="ChEBI" id="CHEBI:32682"/>
        <dbReference type="ChEBI" id="CHEBI:58066"/>
        <dbReference type="EC" id="1.14.20.7"/>
    </reaction>
</comment>
<keyword evidence="10" id="KW-0479">Metal-binding</keyword>
<evidence type="ECO:0000256" key="10">
    <source>
        <dbReference type="RuleBase" id="RU003682"/>
    </source>
</evidence>
<feature type="domain" description="Fe2OG dioxygenase" evidence="11">
    <location>
        <begin position="179"/>
        <end position="283"/>
    </location>
</feature>
<dbReference type="GO" id="GO:0102276">
    <property type="term" value="F:2-oxoglutarate oxygenase/decarboxylase (ethylene-forming) activity"/>
    <property type="evidence" value="ECO:0007669"/>
    <property type="project" value="UniProtKB-EC"/>
</dbReference>
<evidence type="ECO:0000313" key="13">
    <source>
        <dbReference type="Proteomes" id="UP000199144"/>
    </source>
</evidence>
<keyword evidence="10" id="KW-0408">Iron</keyword>
<gene>
    <name evidence="12" type="ORF">SAMN04488042_103267</name>
</gene>
<keyword evidence="5" id="KW-0266">Ethylene biosynthesis</keyword>
<dbReference type="EMBL" id="FOTQ01000003">
    <property type="protein sequence ID" value="SFM07257.1"/>
    <property type="molecule type" value="Genomic_DNA"/>
</dbReference>
<evidence type="ECO:0000256" key="8">
    <source>
        <dbReference type="ARBA" id="ARBA00047725"/>
    </source>
</evidence>
<dbReference type="AlphaFoldDB" id="A0A1I4MVY5"/>
<dbReference type="InterPro" id="IPR027443">
    <property type="entry name" value="IPNS-like_sf"/>
</dbReference>
<evidence type="ECO:0000256" key="3">
    <source>
        <dbReference type="ARBA" id="ARBA00012531"/>
    </source>
</evidence>
<keyword evidence="10" id="KW-0560">Oxidoreductase</keyword>
<name>A0A1I4MVY5_9RHOB</name>
<evidence type="ECO:0000313" key="12">
    <source>
        <dbReference type="EMBL" id="SFM07257.1"/>
    </source>
</evidence>
<dbReference type="Gene3D" id="2.60.120.330">
    <property type="entry name" value="B-lactam Antibiotic, Isopenicillin N Synthase, Chain"/>
    <property type="match status" value="1"/>
</dbReference>
<dbReference type="EC" id="1.14.20.7" evidence="2"/>